<evidence type="ECO:0000256" key="1">
    <source>
        <dbReference type="SAM" id="MobiDB-lite"/>
    </source>
</evidence>
<organism evidence="2 3">
    <name type="scientific">Lasiosphaeria ovina</name>
    <dbReference type="NCBI Taxonomy" id="92902"/>
    <lineage>
        <taxon>Eukaryota</taxon>
        <taxon>Fungi</taxon>
        <taxon>Dikarya</taxon>
        <taxon>Ascomycota</taxon>
        <taxon>Pezizomycotina</taxon>
        <taxon>Sordariomycetes</taxon>
        <taxon>Sordariomycetidae</taxon>
        <taxon>Sordariales</taxon>
        <taxon>Lasiosphaeriaceae</taxon>
        <taxon>Lasiosphaeria</taxon>
    </lineage>
</organism>
<evidence type="ECO:0000313" key="2">
    <source>
        <dbReference type="EMBL" id="KAK3361544.1"/>
    </source>
</evidence>
<feature type="compositionally biased region" description="Low complexity" evidence="1">
    <location>
        <begin position="593"/>
        <end position="610"/>
    </location>
</feature>
<evidence type="ECO:0008006" key="4">
    <source>
        <dbReference type="Google" id="ProtNLM"/>
    </source>
</evidence>
<feature type="region of interest" description="Disordered" evidence="1">
    <location>
        <begin position="491"/>
        <end position="616"/>
    </location>
</feature>
<accession>A0AAE0JTI4</accession>
<reference evidence="2" key="2">
    <citation type="submission" date="2023-06" db="EMBL/GenBank/DDBJ databases">
        <authorList>
            <consortium name="Lawrence Berkeley National Laboratory"/>
            <person name="Haridas S."/>
            <person name="Hensen N."/>
            <person name="Bonometti L."/>
            <person name="Westerberg I."/>
            <person name="Brannstrom I.O."/>
            <person name="Guillou S."/>
            <person name="Cros-Aarteil S."/>
            <person name="Calhoun S."/>
            <person name="Kuo A."/>
            <person name="Mondo S."/>
            <person name="Pangilinan J."/>
            <person name="Riley R."/>
            <person name="Labutti K."/>
            <person name="Andreopoulos B."/>
            <person name="Lipzen A."/>
            <person name="Chen C."/>
            <person name="Yanf M."/>
            <person name="Daum C."/>
            <person name="Ng V."/>
            <person name="Clum A."/>
            <person name="Steindorff A."/>
            <person name="Ohm R."/>
            <person name="Martin F."/>
            <person name="Silar P."/>
            <person name="Natvig D."/>
            <person name="Lalanne C."/>
            <person name="Gautier V."/>
            <person name="Ament-Velasquez S.L."/>
            <person name="Kruys A."/>
            <person name="Hutchinson M.I."/>
            <person name="Powell A.J."/>
            <person name="Barry K."/>
            <person name="Miller A.N."/>
            <person name="Grigoriev I.V."/>
            <person name="Debuchy R."/>
            <person name="Gladieux P."/>
            <person name="Thoren M.H."/>
            <person name="Johannesson H."/>
        </authorList>
    </citation>
    <scope>NUCLEOTIDE SEQUENCE</scope>
    <source>
        <strain evidence="2">CBS 958.72</strain>
    </source>
</reference>
<dbReference type="EMBL" id="JAULSN010000011">
    <property type="protein sequence ID" value="KAK3361544.1"/>
    <property type="molecule type" value="Genomic_DNA"/>
</dbReference>
<gene>
    <name evidence="2" type="ORF">B0T24DRAFT_110366</name>
</gene>
<feature type="compositionally biased region" description="Low complexity" evidence="1">
    <location>
        <begin position="83"/>
        <end position="104"/>
    </location>
</feature>
<feature type="region of interest" description="Disordered" evidence="1">
    <location>
        <begin position="33"/>
        <end position="187"/>
    </location>
</feature>
<dbReference type="Gene3D" id="3.30.160.60">
    <property type="entry name" value="Classic Zinc Finger"/>
    <property type="match status" value="1"/>
</dbReference>
<feature type="compositionally biased region" description="Basic and acidic residues" evidence="1">
    <location>
        <begin position="281"/>
        <end position="294"/>
    </location>
</feature>
<feature type="compositionally biased region" description="Basic and acidic residues" evidence="1">
    <location>
        <begin position="261"/>
        <end position="273"/>
    </location>
</feature>
<comment type="caution">
    <text evidence="2">The sequence shown here is derived from an EMBL/GenBank/DDBJ whole genome shotgun (WGS) entry which is preliminary data.</text>
</comment>
<feature type="compositionally biased region" description="Low complexity" evidence="1">
    <location>
        <begin position="130"/>
        <end position="148"/>
    </location>
</feature>
<feature type="compositionally biased region" description="Polar residues" evidence="1">
    <location>
        <begin position="562"/>
        <end position="585"/>
    </location>
</feature>
<dbReference type="Proteomes" id="UP001287356">
    <property type="component" value="Unassembled WGS sequence"/>
</dbReference>
<feature type="region of interest" description="Disordered" evidence="1">
    <location>
        <begin position="663"/>
        <end position="708"/>
    </location>
</feature>
<reference evidence="2" key="1">
    <citation type="journal article" date="2023" name="Mol. Phylogenet. Evol.">
        <title>Genome-scale phylogeny and comparative genomics of the fungal order Sordariales.</title>
        <authorList>
            <person name="Hensen N."/>
            <person name="Bonometti L."/>
            <person name="Westerberg I."/>
            <person name="Brannstrom I.O."/>
            <person name="Guillou S."/>
            <person name="Cros-Aarteil S."/>
            <person name="Calhoun S."/>
            <person name="Haridas S."/>
            <person name="Kuo A."/>
            <person name="Mondo S."/>
            <person name="Pangilinan J."/>
            <person name="Riley R."/>
            <person name="LaButti K."/>
            <person name="Andreopoulos B."/>
            <person name="Lipzen A."/>
            <person name="Chen C."/>
            <person name="Yan M."/>
            <person name="Daum C."/>
            <person name="Ng V."/>
            <person name="Clum A."/>
            <person name="Steindorff A."/>
            <person name="Ohm R.A."/>
            <person name="Martin F."/>
            <person name="Silar P."/>
            <person name="Natvig D.O."/>
            <person name="Lalanne C."/>
            <person name="Gautier V."/>
            <person name="Ament-Velasquez S.L."/>
            <person name="Kruys A."/>
            <person name="Hutchinson M.I."/>
            <person name="Powell A.J."/>
            <person name="Barry K."/>
            <person name="Miller A.N."/>
            <person name="Grigoriev I.V."/>
            <person name="Debuchy R."/>
            <person name="Gladieux P."/>
            <person name="Hiltunen Thoren M."/>
            <person name="Johannesson H."/>
        </authorList>
    </citation>
    <scope>NUCLEOTIDE SEQUENCE</scope>
    <source>
        <strain evidence="2">CBS 958.72</strain>
    </source>
</reference>
<feature type="region of interest" description="Disordered" evidence="1">
    <location>
        <begin position="248"/>
        <end position="294"/>
    </location>
</feature>
<feature type="compositionally biased region" description="Polar residues" evidence="1">
    <location>
        <begin position="496"/>
        <end position="512"/>
    </location>
</feature>
<evidence type="ECO:0000313" key="3">
    <source>
        <dbReference type="Proteomes" id="UP001287356"/>
    </source>
</evidence>
<feature type="compositionally biased region" description="Polar residues" evidence="1">
    <location>
        <begin position="694"/>
        <end position="708"/>
    </location>
</feature>
<proteinExistence type="predicted"/>
<name>A0AAE0JTI4_9PEZI</name>
<protein>
    <recommendedName>
        <fullName evidence="4">C2H2-type domain-containing protein</fullName>
    </recommendedName>
</protein>
<sequence>MSFQASTISVNVNVNVNMSESQPLQHMMVNLRTPPRSLNNRSKLPPMDLDASADPKKMDHRRGHSQARQPPLQPRDLVRAWDSRPASTSRSSRPSSIASSSPPGREQRLSSVLVPKPPSMHCQTASITTSSSNRWSSRSQQRESYSSRLASMRRDAAESTADSQGRPSMAPNDAQKPGQMALGVTQNPDDGLVSEICHSIVRDRYSTDLDSSTKALRIWNAVAACLDEISDSIEGTSSEDTLVNGRHARTATRTRSAGRISYDRDPWRGRSSGDGDLSNSGHEKETIEAPASEERVQYQCPFRKRNPVRFNVRDHESCARTPFPSISGLRHHIIAHHRRRRVFRCRRCRSDFESEAALDGHIMQPREHMCELRSAPVSDDPEDGVTDAVYQVLAREKDEFAGWTWEKLWRAIFPGSEEIPNSDFLPVTELVEFEQEMAKDQESLKSELQEKLRLLLPNSIEDDYCRFLAGQLEFVFETHQANVTRKCLNKVDSTRSEQSAATRTRPNSTQQEGVLKRQSRRSRQSTLLQTTVNSGGHKRTPSNTSDSSRRQGKRGPRDDQTGHPTNSTRRLPSLSNMLRGASQSPPLRVAAVAGAATSSPGTMSSSSNTAFDSDNNDVMDCSADDYANGRDSRDSGIGIPCDVCEMETCRCREMILSYVAEDKGREVQADDRKPRGQTQTLQKSSSPPPPPPTTYASQKTKEAASTLSLRRQTNLRIKTGGTGFRAAALTDGDEDGEVFGPGGGGAFSPQSFKQRLLRKQHTPSYGAAQMTSWTA</sequence>
<keyword evidence="3" id="KW-1185">Reference proteome</keyword>
<dbReference type="AlphaFoldDB" id="A0AAE0JTI4"/>
<feature type="compositionally biased region" description="Basic and acidic residues" evidence="1">
    <location>
        <begin position="663"/>
        <end position="674"/>
    </location>
</feature>